<evidence type="ECO:0000256" key="1">
    <source>
        <dbReference type="ARBA" id="ARBA00022801"/>
    </source>
</evidence>
<feature type="domain" description="Alpha/beta hydrolase fold-3" evidence="2">
    <location>
        <begin position="123"/>
        <end position="288"/>
    </location>
</feature>
<accession>A0A0D2X1B8</accession>
<dbReference type="Proteomes" id="UP000008743">
    <property type="component" value="Unassembled WGS sequence"/>
</dbReference>
<organism evidence="3 4">
    <name type="scientific">Capsaspora owczarzaki (strain ATCC 30864)</name>
    <dbReference type="NCBI Taxonomy" id="595528"/>
    <lineage>
        <taxon>Eukaryota</taxon>
        <taxon>Filasterea</taxon>
        <taxon>Capsaspora</taxon>
    </lineage>
</organism>
<evidence type="ECO:0000259" key="2">
    <source>
        <dbReference type="Pfam" id="PF07859"/>
    </source>
</evidence>
<dbReference type="Gene3D" id="3.40.50.1820">
    <property type="entry name" value="alpha/beta hydrolase"/>
    <property type="match status" value="1"/>
</dbReference>
<dbReference type="InterPro" id="IPR013094">
    <property type="entry name" value="AB_hydrolase_3"/>
</dbReference>
<dbReference type="AlphaFoldDB" id="A0A0D2X1B8"/>
<evidence type="ECO:0000313" key="4">
    <source>
        <dbReference type="Proteomes" id="UP000008743"/>
    </source>
</evidence>
<sequence>MNGRTLVALVAAAVGLVALAIGSHLASRPGGHLPGAVVAEGLLRLTLAADPIFVSFFGVRFEAALTPLLWPLYRWAAQYAYPDVDIYEHGLGATASDGHSIPILRFQRKDVGRLDDHQLSPAIIYLHGGGFVLGSPKLFAELLAQLAHDSGFVVFGVDYRLAPGAKFPVPTTDGLAAVTHIALHAHSLGVDETRIAVMGDSAGGLMTASLAIHFRDFPLQLQPDGQPARLFRMWQQVLINPPTSSLAGLEPTESKTRLHNAMVIPDVVLEQFFSTYLASITCRLPRAATPCVDVNETESWLSRHLYLLAPGELADRNAPSDSPSSVQAKLHSLPPAFVLVAEYDPLRDEGLDYARQLALAGSAVTLVDAEGLSHSFVMTPQWFGARGVQFVRDISAYLTSQL</sequence>
<dbReference type="RefSeq" id="XP_004364707.1">
    <property type="nucleotide sequence ID" value="XM_004364650.2"/>
</dbReference>
<name>A0A0D2X1B8_CAPO3</name>
<reference evidence="4" key="1">
    <citation type="submission" date="2011-02" db="EMBL/GenBank/DDBJ databases">
        <title>The Genome Sequence of Capsaspora owczarzaki ATCC 30864.</title>
        <authorList>
            <person name="Russ C."/>
            <person name="Cuomo C."/>
            <person name="Burger G."/>
            <person name="Gray M.W."/>
            <person name="Holland P.W.H."/>
            <person name="King N."/>
            <person name="Lang F.B.F."/>
            <person name="Roger A.J."/>
            <person name="Ruiz-Trillo I."/>
            <person name="Young S.K."/>
            <person name="Zeng Q."/>
            <person name="Gargeya S."/>
            <person name="Alvarado L."/>
            <person name="Berlin A."/>
            <person name="Chapman S.B."/>
            <person name="Chen Z."/>
            <person name="Freedman E."/>
            <person name="Gellesch M."/>
            <person name="Goldberg J."/>
            <person name="Griggs A."/>
            <person name="Gujja S."/>
            <person name="Heilman E."/>
            <person name="Heiman D."/>
            <person name="Howarth C."/>
            <person name="Mehta T."/>
            <person name="Neiman D."/>
            <person name="Pearson M."/>
            <person name="Roberts A."/>
            <person name="Saif S."/>
            <person name="Shea T."/>
            <person name="Shenoy N."/>
            <person name="Sisk P."/>
            <person name="Stolte C."/>
            <person name="Sykes S."/>
            <person name="White J."/>
            <person name="Yandava C."/>
            <person name="Haas B."/>
            <person name="Nusbaum C."/>
            <person name="Birren B."/>
        </authorList>
    </citation>
    <scope>NUCLEOTIDE SEQUENCE</scope>
    <source>
        <strain evidence="4">ATCC 30864</strain>
    </source>
</reference>
<dbReference type="InParanoid" id="A0A0D2X1B8"/>
<dbReference type="PANTHER" id="PTHR48081:SF8">
    <property type="entry name" value="ALPHA_BETA HYDROLASE FOLD-3 DOMAIN-CONTAINING PROTEIN-RELATED"/>
    <property type="match status" value="1"/>
</dbReference>
<keyword evidence="1" id="KW-0378">Hydrolase</keyword>
<evidence type="ECO:0000313" key="3">
    <source>
        <dbReference type="EMBL" id="KJE90534.1"/>
    </source>
</evidence>
<dbReference type="FunCoup" id="A0A0D2X1B8">
    <property type="interactions" value="130"/>
</dbReference>
<dbReference type="InterPro" id="IPR050300">
    <property type="entry name" value="GDXG_lipolytic_enzyme"/>
</dbReference>
<dbReference type="STRING" id="595528.A0A0D2X1B8"/>
<keyword evidence="4" id="KW-1185">Reference proteome</keyword>
<dbReference type="PANTHER" id="PTHR48081">
    <property type="entry name" value="AB HYDROLASE SUPERFAMILY PROTEIN C4A8.06C"/>
    <property type="match status" value="1"/>
</dbReference>
<dbReference type="InterPro" id="IPR029058">
    <property type="entry name" value="AB_hydrolase_fold"/>
</dbReference>
<dbReference type="EMBL" id="KE346361">
    <property type="protein sequence ID" value="KJE90534.1"/>
    <property type="molecule type" value="Genomic_DNA"/>
</dbReference>
<dbReference type="PhylomeDB" id="A0A0D2X1B8"/>
<dbReference type="eggNOG" id="KOG1515">
    <property type="taxonomic scope" value="Eukaryota"/>
</dbReference>
<feature type="domain" description="Alpha/beta hydrolase fold-3" evidence="2">
    <location>
        <begin position="313"/>
        <end position="377"/>
    </location>
</feature>
<dbReference type="SUPFAM" id="SSF53474">
    <property type="entry name" value="alpha/beta-Hydrolases"/>
    <property type="match status" value="1"/>
</dbReference>
<proteinExistence type="predicted"/>
<protein>
    <submittedName>
        <fullName evidence="3">Esterase/lipase</fullName>
    </submittedName>
</protein>
<dbReference type="Pfam" id="PF07859">
    <property type="entry name" value="Abhydrolase_3"/>
    <property type="match status" value="2"/>
</dbReference>
<dbReference type="GO" id="GO:0016787">
    <property type="term" value="F:hydrolase activity"/>
    <property type="evidence" value="ECO:0007669"/>
    <property type="project" value="UniProtKB-KW"/>
</dbReference>
<dbReference type="OrthoDB" id="408631at2759"/>
<gene>
    <name evidence="3" type="ORF">CAOG_001839</name>
</gene>